<evidence type="ECO:0000313" key="2">
    <source>
        <dbReference type="Proteomes" id="UP000239590"/>
    </source>
</evidence>
<keyword evidence="2" id="KW-1185">Reference proteome</keyword>
<dbReference type="OrthoDB" id="964676at2"/>
<proteinExistence type="predicted"/>
<organism evidence="1 2">
    <name type="scientific">Siphonobacter curvatus</name>
    <dbReference type="NCBI Taxonomy" id="2094562"/>
    <lineage>
        <taxon>Bacteria</taxon>
        <taxon>Pseudomonadati</taxon>
        <taxon>Bacteroidota</taxon>
        <taxon>Cytophagia</taxon>
        <taxon>Cytophagales</taxon>
        <taxon>Cytophagaceae</taxon>
        <taxon>Siphonobacter</taxon>
    </lineage>
</organism>
<reference evidence="2" key="1">
    <citation type="submission" date="2018-02" db="EMBL/GenBank/DDBJ databases">
        <title>Genome sequencing of Solimonas sp. HR-BB.</title>
        <authorList>
            <person name="Lee Y."/>
            <person name="Jeon C.O."/>
        </authorList>
    </citation>
    <scope>NUCLEOTIDE SEQUENCE [LARGE SCALE GENOMIC DNA]</scope>
    <source>
        <strain evidence="2">HR-U</strain>
    </source>
</reference>
<comment type="caution">
    <text evidence="1">The sequence shown here is derived from an EMBL/GenBank/DDBJ whole genome shotgun (WGS) entry which is preliminary data.</text>
</comment>
<accession>A0A2S7ISX1</accession>
<gene>
    <name evidence="1" type="ORF">C5O19_14260</name>
</gene>
<name>A0A2S7ISX1_9BACT</name>
<dbReference type="AlphaFoldDB" id="A0A2S7ISX1"/>
<dbReference type="EMBL" id="PTRA01000001">
    <property type="protein sequence ID" value="PQA60728.1"/>
    <property type="molecule type" value="Genomic_DNA"/>
</dbReference>
<protein>
    <submittedName>
        <fullName evidence="1">Uncharacterized protein</fullName>
    </submittedName>
</protein>
<sequence>MDYKLVDPKEEAFHNEYFEISFDEQRHQSLYFTSNAEILEDVAAEIVARHAENTPGWRIIPHPKIQH</sequence>
<dbReference type="RefSeq" id="WP_104713314.1">
    <property type="nucleotide sequence ID" value="NZ_PTRA01000001.1"/>
</dbReference>
<dbReference type="Proteomes" id="UP000239590">
    <property type="component" value="Unassembled WGS sequence"/>
</dbReference>
<evidence type="ECO:0000313" key="1">
    <source>
        <dbReference type="EMBL" id="PQA60728.1"/>
    </source>
</evidence>